<dbReference type="Proteomes" id="UP000265520">
    <property type="component" value="Unassembled WGS sequence"/>
</dbReference>
<evidence type="ECO:0000313" key="1">
    <source>
        <dbReference type="EMBL" id="MCI40257.1"/>
    </source>
</evidence>
<protein>
    <submittedName>
        <fullName evidence="1">Uncharacterized protein</fullName>
    </submittedName>
</protein>
<comment type="caution">
    <text evidence="1">The sequence shown here is derived from an EMBL/GenBank/DDBJ whole genome shotgun (WGS) entry which is preliminary data.</text>
</comment>
<keyword evidence="2" id="KW-1185">Reference proteome</keyword>
<evidence type="ECO:0000313" key="2">
    <source>
        <dbReference type="Proteomes" id="UP000265520"/>
    </source>
</evidence>
<reference evidence="1 2" key="1">
    <citation type="journal article" date="2018" name="Front. Plant Sci.">
        <title>Red Clover (Trifolium pratense) and Zigzag Clover (T. medium) - A Picture of Genomic Similarities and Differences.</title>
        <authorList>
            <person name="Dluhosova J."/>
            <person name="Istvanek J."/>
            <person name="Nedelnik J."/>
            <person name="Repkova J."/>
        </authorList>
    </citation>
    <scope>NUCLEOTIDE SEQUENCE [LARGE SCALE GENOMIC DNA]</scope>
    <source>
        <strain evidence="2">cv. 10/8</strain>
        <tissue evidence="1">Leaf</tissue>
    </source>
</reference>
<proteinExistence type="predicted"/>
<sequence>MHYYEDIVHGEIVEWYYRSSLKSMVKVYDDLVVDMLEEEAARQGLQYAADDADDIADAEERMMGDL</sequence>
<accession>A0A392RVR7</accession>
<organism evidence="1 2">
    <name type="scientific">Trifolium medium</name>
    <dbReference type="NCBI Taxonomy" id="97028"/>
    <lineage>
        <taxon>Eukaryota</taxon>
        <taxon>Viridiplantae</taxon>
        <taxon>Streptophyta</taxon>
        <taxon>Embryophyta</taxon>
        <taxon>Tracheophyta</taxon>
        <taxon>Spermatophyta</taxon>
        <taxon>Magnoliopsida</taxon>
        <taxon>eudicotyledons</taxon>
        <taxon>Gunneridae</taxon>
        <taxon>Pentapetalae</taxon>
        <taxon>rosids</taxon>
        <taxon>fabids</taxon>
        <taxon>Fabales</taxon>
        <taxon>Fabaceae</taxon>
        <taxon>Papilionoideae</taxon>
        <taxon>50 kb inversion clade</taxon>
        <taxon>NPAAA clade</taxon>
        <taxon>Hologalegina</taxon>
        <taxon>IRL clade</taxon>
        <taxon>Trifolieae</taxon>
        <taxon>Trifolium</taxon>
    </lineage>
</organism>
<dbReference type="AlphaFoldDB" id="A0A392RVR7"/>
<feature type="non-terminal residue" evidence="1">
    <location>
        <position position="66"/>
    </location>
</feature>
<dbReference type="EMBL" id="LXQA010277659">
    <property type="protein sequence ID" value="MCI40257.1"/>
    <property type="molecule type" value="Genomic_DNA"/>
</dbReference>
<name>A0A392RVR7_9FABA</name>